<protein>
    <submittedName>
        <fullName evidence="6">D-glycerate dehydrogenase</fullName>
    </submittedName>
</protein>
<evidence type="ECO:0000256" key="2">
    <source>
        <dbReference type="ARBA" id="ARBA00023002"/>
    </source>
</evidence>
<proteinExistence type="inferred from homology"/>
<dbReference type="FunFam" id="3.40.50.720:FF:000462">
    <property type="entry name" value="Glyoxylate reductase (NADP+)"/>
    <property type="match status" value="1"/>
</dbReference>
<keyword evidence="7" id="KW-1185">Reference proteome</keyword>
<evidence type="ECO:0000259" key="5">
    <source>
        <dbReference type="Pfam" id="PF02826"/>
    </source>
</evidence>
<dbReference type="GO" id="GO:0051287">
    <property type="term" value="F:NAD binding"/>
    <property type="evidence" value="ECO:0007669"/>
    <property type="project" value="InterPro"/>
</dbReference>
<dbReference type="RefSeq" id="WP_138123715.1">
    <property type="nucleotide sequence ID" value="NZ_SWLG01000003.1"/>
</dbReference>
<dbReference type="GO" id="GO:0005829">
    <property type="term" value="C:cytosol"/>
    <property type="evidence" value="ECO:0007669"/>
    <property type="project" value="TreeGrafter"/>
</dbReference>
<evidence type="ECO:0000259" key="4">
    <source>
        <dbReference type="Pfam" id="PF00389"/>
    </source>
</evidence>
<name>A0A5R9F7Y6_9BACL</name>
<feature type="domain" description="D-isomer specific 2-hydroxyacid dehydrogenase catalytic" evidence="4">
    <location>
        <begin position="7"/>
        <end position="321"/>
    </location>
</feature>
<dbReference type="CDD" id="cd05301">
    <property type="entry name" value="GDH"/>
    <property type="match status" value="1"/>
</dbReference>
<dbReference type="InterPro" id="IPR029753">
    <property type="entry name" value="D-isomer_DH_CS"/>
</dbReference>
<dbReference type="Pfam" id="PF00389">
    <property type="entry name" value="2-Hacid_dh"/>
    <property type="match status" value="1"/>
</dbReference>
<comment type="caution">
    <text evidence="6">The sequence shown here is derived from an EMBL/GenBank/DDBJ whole genome shotgun (WGS) entry which is preliminary data.</text>
</comment>
<dbReference type="Proteomes" id="UP000308230">
    <property type="component" value="Unassembled WGS sequence"/>
</dbReference>
<sequence>MSKPYIYITRKLPEEVIAPLFEIADVGMWEKEEDPVPRDILKKEASRATALYTMLTEDIDKELFDLAENLKVVANLAVGYDNIDIDYATKKGVYVCNTPDVLSDTTADLVFALLMATARRVTEGAEYIKQGKWKHWSPLLMVGHDIHHKTIGIVGMGRIGEKVALRATGFEMDILYHNRRRNIEVEEGIGASFTSFDELLSTSDFIVCMAPLTSETENMFDNRAFQLMKSSAIFINAARGGVVNEEALFSALKNKEIAGAGLDVFKDEPISADHPLLAFKNVLALPHIGSATIETRYKMMELVTRNILNVLKGDSPETIVNDELLN</sequence>
<accession>A0A5R9F7Y6</accession>
<keyword evidence="2 3" id="KW-0560">Oxidoreductase</keyword>
<reference evidence="6 7" key="1">
    <citation type="submission" date="2019-04" db="EMBL/GenBank/DDBJ databases">
        <title>Bacillus caeni sp. nov., a bacterium isolated from mangrove sediment.</title>
        <authorList>
            <person name="Huang H."/>
            <person name="Mo K."/>
            <person name="Hu Y."/>
        </authorList>
    </citation>
    <scope>NUCLEOTIDE SEQUENCE [LARGE SCALE GENOMIC DNA]</scope>
    <source>
        <strain evidence="6 7">HB172195</strain>
    </source>
</reference>
<dbReference type="InterPro" id="IPR006140">
    <property type="entry name" value="D-isomer_DH_NAD-bd"/>
</dbReference>
<gene>
    <name evidence="6" type="ORF">FCL54_04670</name>
</gene>
<dbReference type="GO" id="GO:0030267">
    <property type="term" value="F:glyoxylate reductase (NADPH) activity"/>
    <property type="evidence" value="ECO:0007669"/>
    <property type="project" value="TreeGrafter"/>
</dbReference>
<dbReference type="InterPro" id="IPR029752">
    <property type="entry name" value="D-isomer_DH_CS1"/>
</dbReference>
<dbReference type="AlphaFoldDB" id="A0A5R9F7Y6"/>
<dbReference type="PROSITE" id="PS00671">
    <property type="entry name" value="D_2_HYDROXYACID_DH_3"/>
    <property type="match status" value="1"/>
</dbReference>
<evidence type="ECO:0000313" key="7">
    <source>
        <dbReference type="Proteomes" id="UP000308230"/>
    </source>
</evidence>
<evidence type="ECO:0000313" key="6">
    <source>
        <dbReference type="EMBL" id="TLS38436.1"/>
    </source>
</evidence>
<evidence type="ECO:0000256" key="1">
    <source>
        <dbReference type="ARBA" id="ARBA00005854"/>
    </source>
</evidence>
<dbReference type="OrthoDB" id="9805416at2"/>
<comment type="similarity">
    <text evidence="1 3">Belongs to the D-isomer specific 2-hydroxyacid dehydrogenase family.</text>
</comment>
<dbReference type="Gene3D" id="3.40.50.720">
    <property type="entry name" value="NAD(P)-binding Rossmann-like Domain"/>
    <property type="match status" value="2"/>
</dbReference>
<dbReference type="PANTHER" id="PTHR10996">
    <property type="entry name" value="2-HYDROXYACID DEHYDROGENASE-RELATED"/>
    <property type="match status" value="1"/>
</dbReference>
<organism evidence="6 7">
    <name type="scientific">Exobacillus caeni</name>
    <dbReference type="NCBI Taxonomy" id="2574798"/>
    <lineage>
        <taxon>Bacteria</taxon>
        <taxon>Bacillati</taxon>
        <taxon>Bacillota</taxon>
        <taxon>Bacilli</taxon>
        <taxon>Bacillales</taxon>
        <taxon>Guptibacillaceae</taxon>
        <taxon>Exobacillus</taxon>
    </lineage>
</organism>
<dbReference type="PANTHER" id="PTHR10996:SF283">
    <property type="entry name" value="GLYOXYLATE_HYDROXYPYRUVATE REDUCTASE B"/>
    <property type="match status" value="1"/>
</dbReference>
<dbReference type="EMBL" id="SWLG01000003">
    <property type="protein sequence ID" value="TLS38436.1"/>
    <property type="molecule type" value="Genomic_DNA"/>
</dbReference>
<dbReference type="SUPFAM" id="SSF52283">
    <property type="entry name" value="Formate/glycerate dehydrogenase catalytic domain-like"/>
    <property type="match status" value="1"/>
</dbReference>
<dbReference type="InterPro" id="IPR050223">
    <property type="entry name" value="D-isomer_2-hydroxyacid_DH"/>
</dbReference>
<feature type="domain" description="D-isomer specific 2-hydroxyacid dehydrogenase NAD-binding" evidence="5">
    <location>
        <begin position="111"/>
        <end position="289"/>
    </location>
</feature>
<dbReference type="InterPro" id="IPR006139">
    <property type="entry name" value="D-isomer_2_OHA_DH_cat_dom"/>
</dbReference>
<evidence type="ECO:0000256" key="3">
    <source>
        <dbReference type="RuleBase" id="RU003719"/>
    </source>
</evidence>
<dbReference type="GO" id="GO:0016618">
    <property type="term" value="F:hydroxypyruvate reductase [NAD(P)H] activity"/>
    <property type="evidence" value="ECO:0007669"/>
    <property type="project" value="TreeGrafter"/>
</dbReference>
<dbReference type="SUPFAM" id="SSF51735">
    <property type="entry name" value="NAD(P)-binding Rossmann-fold domains"/>
    <property type="match status" value="1"/>
</dbReference>
<dbReference type="Pfam" id="PF02826">
    <property type="entry name" value="2-Hacid_dh_C"/>
    <property type="match status" value="1"/>
</dbReference>
<dbReference type="PROSITE" id="PS00065">
    <property type="entry name" value="D_2_HYDROXYACID_DH_1"/>
    <property type="match status" value="1"/>
</dbReference>
<dbReference type="InterPro" id="IPR036291">
    <property type="entry name" value="NAD(P)-bd_dom_sf"/>
</dbReference>